<reference evidence="1 2" key="1">
    <citation type="submission" date="2020-08" db="EMBL/GenBank/DDBJ databases">
        <title>Genomic Encyclopedia of Type Strains, Phase IV (KMG-IV): sequencing the most valuable type-strain genomes for metagenomic binning, comparative biology and taxonomic classification.</title>
        <authorList>
            <person name="Goeker M."/>
        </authorList>
    </citation>
    <scope>NUCLEOTIDE SEQUENCE [LARGE SCALE GENOMIC DNA]</scope>
    <source>
        <strain evidence="1 2">DSM 29007</strain>
    </source>
</reference>
<dbReference type="RefSeq" id="WP_170035670.1">
    <property type="nucleotide sequence ID" value="NZ_JABDTL010000001.1"/>
</dbReference>
<comment type="caution">
    <text evidence="1">The sequence shown here is derived from an EMBL/GenBank/DDBJ whole genome shotgun (WGS) entry which is preliminary data.</text>
</comment>
<dbReference type="EMBL" id="JACHIA010000004">
    <property type="protein sequence ID" value="MBB6070274.1"/>
    <property type="molecule type" value="Genomic_DNA"/>
</dbReference>
<organism evidence="1 2">
    <name type="scientific">Longimicrobium terrae</name>
    <dbReference type="NCBI Taxonomy" id="1639882"/>
    <lineage>
        <taxon>Bacteria</taxon>
        <taxon>Pseudomonadati</taxon>
        <taxon>Gemmatimonadota</taxon>
        <taxon>Longimicrobiia</taxon>
        <taxon>Longimicrobiales</taxon>
        <taxon>Longimicrobiaceae</taxon>
        <taxon>Longimicrobium</taxon>
    </lineage>
</organism>
<accession>A0A841GWM1</accession>
<proteinExistence type="predicted"/>
<dbReference type="AlphaFoldDB" id="A0A841GWM1"/>
<sequence length="108" mass="11602">MPSFRFTVYGPEQGFFLSFLHDFKTLAYIVGHSGTVQLPRPGAQVEEILSVIFAEGNGEGSGPGFTIEGRSMSVGDVVHVAGFGAWLCDSVGWKGIPPADARRFPLVE</sequence>
<evidence type="ECO:0000313" key="1">
    <source>
        <dbReference type="EMBL" id="MBB6070274.1"/>
    </source>
</evidence>
<keyword evidence="2" id="KW-1185">Reference proteome</keyword>
<name>A0A841GWM1_9BACT</name>
<protein>
    <submittedName>
        <fullName evidence="1">Uncharacterized protein</fullName>
    </submittedName>
</protein>
<dbReference type="Proteomes" id="UP000582837">
    <property type="component" value="Unassembled WGS sequence"/>
</dbReference>
<evidence type="ECO:0000313" key="2">
    <source>
        <dbReference type="Proteomes" id="UP000582837"/>
    </source>
</evidence>
<gene>
    <name evidence="1" type="ORF">HNQ61_001893</name>
</gene>